<dbReference type="OrthoDB" id="273566at2759"/>
<dbReference type="eggNOG" id="ENOG502S45Y">
    <property type="taxonomic scope" value="Eukaryota"/>
</dbReference>
<keyword evidence="2" id="KW-0472">Membrane</keyword>
<evidence type="ECO:0000313" key="4">
    <source>
        <dbReference type="Proteomes" id="UP000063063"/>
    </source>
</evidence>
<evidence type="ECO:0000313" key="3">
    <source>
        <dbReference type="EMBL" id="AIN99168.1"/>
    </source>
</evidence>
<feature type="region of interest" description="Disordered" evidence="1">
    <location>
        <begin position="1"/>
        <end position="50"/>
    </location>
</feature>
<dbReference type="Proteomes" id="UP000063063">
    <property type="component" value="Chromosome 26"/>
</dbReference>
<keyword evidence="2" id="KW-0812">Transmembrane</keyword>
<feature type="compositionally biased region" description="Low complexity" evidence="1">
    <location>
        <begin position="419"/>
        <end position="439"/>
    </location>
</feature>
<dbReference type="RefSeq" id="XP_010699875.1">
    <property type="nucleotide sequence ID" value="XM_010701573.1"/>
</dbReference>
<feature type="compositionally biased region" description="Basic and acidic residues" evidence="1">
    <location>
        <begin position="454"/>
        <end position="467"/>
    </location>
</feature>
<dbReference type="GeneID" id="22575957"/>
<feature type="compositionally biased region" description="Polar residues" evidence="1">
    <location>
        <begin position="441"/>
        <end position="450"/>
    </location>
</feature>
<organism evidence="3 4">
    <name type="scientific">Leishmania panamensis</name>
    <dbReference type="NCBI Taxonomy" id="5679"/>
    <lineage>
        <taxon>Eukaryota</taxon>
        <taxon>Discoba</taxon>
        <taxon>Euglenozoa</taxon>
        <taxon>Kinetoplastea</taxon>
        <taxon>Metakinetoplastina</taxon>
        <taxon>Trypanosomatida</taxon>
        <taxon>Trypanosomatidae</taxon>
        <taxon>Leishmaniinae</taxon>
        <taxon>Leishmania</taxon>
        <taxon>Leishmania guyanensis species complex</taxon>
    </lineage>
</organism>
<dbReference type="EMBL" id="CP009395">
    <property type="protein sequence ID" value="AIN99168.1"/>
    <property type="molecule type" value="Genomic_DNA"/>
</dbReference>
<feature type="transmembrane region" description="Helical" evidence="2">
    <location>
        <begin position="149"/>
        <end position="170"/>
    </location>
</feature>
<dbReference type="KEGG" id="lpan:LPMP_260540"/>
<gene>
    <name evidence="3" type="ORF">LPMP_260540</name>
</gene>
<evidence type="ECO:0000256" key="2">
    <source>
        <dbReference type="SAM" id="Phobius"/>
    </source>
</evidence>
<sequence length="558" mass="58675">MSSVNDATGADSHNDSIPLDIEESSMSIYSDEEGEGDYDPSSQLSEDAASSLDYSSVSRTYASHSRTSGMHARSEDYTGTASYYSNGAASNSFGYDDEDYSSGYGSLTYGDSALRSPQSELSSTFASLYYENEYVVKMRATLRFLRRPLYYFVFTTAGSGVVGSVCRLATTFAKRFVESGTSIADPSLGACPGSAASCASSCSSLPSGYLSVPEWLRDVRASLPSVMEMSAAWLLRRYGIPVLSEVMQRQQQESATAAAAAATMATQVSTGVQEVWHSWQKTGPSIPVALFLPIFSAVVFKVAQHVRPNASNLTEMLRPRQDAENVDVASVQVKTPSPTHPSLVLEASPIPATSSSAESVSPQSVSVDLLPSSSGTASATMNRHNANGEGLNSKPAPLTVSPADIATATSVSPVVPRVSASDIDGVSPSSPDDYPGDSNGRSRSTTQAPQTRRRAADVAAREGDEKNGQALDVHANADVAYLSQVSVSPSPRPSGGDYKPASEPPGKVFSAASPSVSPLPHVPQPRFEGNGTSRILPAKNSTLRGDLVAAVANVGEVW</sequence>
<dbReference type="VEuPathDB" id="TriTrypDB:LPMP_260540"/>
<keyword evidence="4" id="KW-1185">Reference proteome</keyword>
<accession>A0A088RT89</accession>
<dbReference type="VEuPathDB" id="TriTrypDB:LPAL13_260010200"/>
<proteinExistence type="predicted"/>
<reference evidence="3 4" key="1">
    <citation type="journal article" date="2015" name="Sci. Rep.">
        <title>The genome of Leishmania panamensis: insights into genomics of the L. (Viannia) subgenus.</title>
        <authorList>
            <person name="Llanes A."/>
            <person name="Restrepo C.M."/>
            <person name="Vecchio G.D."/>
            <person name="Anguizola F.J."/>
            <person name="Lleonart R."/>
        </authorList>
    </citation>
    <scope>NUCLEOTIDE SEQUENCE [LARGE SCALE GENOMIC DNA]</scope>
    <source>
        <strain evidence="3 4">MHOM/PA/94/PSC-1</strain>
    </source>
</reference>
<feature type="region of interest" description="Disordered" evidence="1">
    <location>
        <begin position="419"/>
        <end position="532"/>
    </location>
</feature>
<keyword evidence="2" id="KW-1133">Transmembrane helix</keyword>
<feature type="region of interest" description="Disordered" evidence="1">
    <location>
        <begin position="353"/>
        <end position="399"/>
    </location>
</feature>
<feature type="compositionally biased region" description="Low complexity" evidence="1">
    <location>
        <begin position="354"/>
        <end position="367"/>
    </location>
</feature>
<protein>
    <submittedName>
        <fullName evidence="3">Uncharacterized protein</fullName>
    </submittedName>
</protein>
<dbReference type="AlphaFoldDB" id="A0A088RT89"/>
<evidence type="ECO:0000256" key="1">
    <source>
        <dbReference type="SAM" id="MobiDB-lite"/>
    </source>
</evidence>
<feature type="compositionally biased region" description="Polar residues" evidence="1">
    <location>
        <begin position="371"/>
        <end position="385"/>
    </location>
</feature>
<name>A0A088RT89_LEIPA</name>